<reference evidence="9 10" key="1">
    <citation type="submission" date="2020-11" db="EMBL/GenBank/DDBJ databases">
        <title>Enhanced detection system for hospital associated transmission using whole genome sequencing surveillance.</title>
        <authorList>
            <person name="Harrison L.H."/>
            <person name="Van Tyne D."/>
            <person name="Marsh J.W."/>
            <person name="Griffith M.P."/>
            <person name="Snyder D.J."/>
            <person name="Cooper V.S."/>
            <person name="Mustapha M."/>
        </authorList>
    </citation>
    <scope>NUCLEOTIDE SEQUENCE [LARGE SCALE GENOMIC DNA]</scope>
    <source>
        <strain evidence="9 10">SER00230</strain>
    </source>
</reference>
<proteinExistence type="inferred from homology"/>
<comment type="similarity">
    <text evidence="8">Belongs to the hok/gef family.</text>
</comment>
<gene>
    <name evidence="9" type="ORF">I5U13_07430</name>
</gene>
<evidence type="ECO:0000256" key="1">
    <source>
        <dbReference type="ARBA" id="ARBA00004377"/>
    </source>
</evidence>
<evidence type="ECO:0000256" key="6">
    <source>
        <dbReference type="ARBA" id="ARBA00022989"/>
    </source>
</evidence>
<protein>
    <submittedName>
        <fullName evidence="9">Hok/Gef family protein</fullName>
    </submittedName>
</protein>
<name>A0ABS0MBL2_SERRU</name>
<keyword evidence="5 8" id="KW-0812">Transmembrane</keyword>
<dbReference type="PRINTS" id="PR00281">
    <property type="entry name" value="HOKGEFTOXIC"/>
</dbReference>
<evidence type="ECO:0000256" key="2">
    <source>
        <dbReference type="ARBA" id="ARBA00022475"/>
    </source>
</evidence>
<keyword evidence="2" id="KW-1003">Cell membrane</keyword>
<accession>A0ABS0MBL2</accession>
<keyword evidence="4" id="KW-1277">Toxin-antitoxin system</keyword>
<comment type="caution">
    <text evidence="9">The sequence shown here is derived from an EMBL/GenBank/DDBJ whole genome shotgun (WGS) entry which is preliminary data.</text>
</comment>
<keyword evidence="6 8" id="KW-1133">Transmembrane helix</keyword>
<evidence type="ECO:0000256" key="5">
    <source>
        <dbReference type="ARBA" id="ARBA00022692"/>
    </source>
</evidence>
<evidence type="ECO:0000313" key="9">
    <source>
        <dbReference type="EMBL" id="MBH1929495.1"/>
    </source>
</evidence>
<dbReference type="InterPro" id="IPR000021">
    <property type="entry name" value="Hok/gef_toxin"/>
</dbReference>
<evidence type="ECO:0000313" key="10">
    <source>
        <dbReference type="Proteomes" id="UP000624159"/>
    </source>
</evidence>
<dbReference type="EMBL" id="JADULK010000003">
    <property type="protein sequence ID" value="MBH1929495.1"/>
    <property type="molecule type" value="Genomic_DNA"/>
</dbReference>
<keyword evidence="3" id="KW-0997">Cell inner membrane</keyword>
<evidence type="ECO:0000256" key="7">
    <source>
        <dbReference type="ARBA" id="ARBA00023136"/>
    </source>
</evidence>
<evidence type="ECO:0000256" key="8">
    <source>
        <dbReference type="RuleBase" id="RU221113"/>
    </source>
</evidence>
<feature type="transmembrane region" description="Helical" evidence="8">
    <location>
        <begin position="6"/>
        <end position="24"/>
    </location>
</feature>
<keyword evidence="7 8" id="KW-0472">Membrane</keyword>
<comment type="subcellular location">
    <subcellularLocation>
        <location evidence="1 8">Cell inner membrane</location>
        <topology evidence="1 8">Single-pass membrane protein</topology>
    </subcellularLocation>
</comment>
<organism evidence="9 10">
    <name type="scientific">Serratia rubidaea</name>
    <name type="common">Serratia marinorubra</name>
    <dbReference type="NCBI Taxonomy" id="61652"/>
    <lineage>
        <taxon>Bacteria</taxon>
        <taxon>Pseudomonadati</taxon>
        <taxon>Pseudomonadota</taxon>
        <taxon>Gammaproteobacteria</taxon>
        <taxon>Enterobacterales</taxon>
        <taxon>Yersiniaceae</taxon>
        <taxon>Serratia</taxon>
    </lineage>
</organism>
<keyword evidence="10" id="KW-1185">Reference proteome</keyword>
<evidence type="ECO:0000256" key="3">
    <source>
        <dbReference type="ARBA" id="ARBA00022519"/>
    </source>
</evidence>
<evidence type="ECO:0000256" key="4">
    <source>
        <dbReference type="ARBA" id="ARBA00022649"/>
    </source>
</evidence>
<dbReference type="Proteomes" id="UP000624159">
    <property type="component" value="Unassembled WGS sequence"/>
</dbReference>
<dbReference type="Pfam" id="PF01848">
    <property type="entry name" value="HOK_GEF"/>
    <property type="match status" value="1"/>
</dbReference>
<sequence length="50" mass="5659">MHKKYALHLLVVVCITVLIFFGMIKGSLCELKIDQGNITIHMTLACDVKR</sequence>